<dbReference type="GO" id="GO:0030420">
    <property type="term" value="P:establishment of competence for transformation"/>
    <property type="evidence" value="ECO:0007669"/>
    <property type="project" value="UniProtKB-KW"/>
</dbReference>
<sequence length="120" mass="13524">MMPQNEQGFTLIEALCAIVVTSFTVLLAVGLWQASLAAERQAELQTSLTRQAVSRLERLQAEPSVAARDDTTEINIRGTAITERFTITIIPEAALYRVTITYTWQERGRAREQTWATYHP</sequence>
<evidence type="ECO:0000313" key="3">
    <source>
        <dbReference type="EMBL" id="ARU63258.1"/>
    </source>
</evidence>
<gene>
    <name evidence="3" type="ORF">CBW65_21460</name>
</gene>
<evidence type="ECO:0000256" key="2">
    <source>
        <dbReference type="ARBA" id="ARBA00023287"/>
    </source>
</evidence>
<dbReference type="GO" id="GO:0009986">
    <property type="term" value="C:cell surface"/>
    <property type="evidence" value="ECO:0007669"/>
    <property type="project" value="UniProtKB-SubCell"/>
</dbReference>
<keyword evidence="2" id="KW-0178">Competence</keyword>
<comment type="subcellular location">
    <subcellularLocation>
        <location evidence="1">Cell surface</location>
    </subcellularLocation>
</comment>
<keyword evidence="4" id="KW-1185">Reference proteome</keyword>
<dbReference type="Proteomes" id="UP000195437">
    <property type="component" value="Chromosome"/>
</dbReference>
<evidence type="ECO:0000256" key="1">
    <source>
        <dbReference type="ARBA" id="ARBA00004241"/>
    </source>
</evidence>
<dbReference type="AlphaFoldDB" id="A0A1Y0IRM6"/>
<evidence type="ECO:0008006" key="5">
    <source>
        <dbReference type="Google" id="ProtNLM"/>
    </source>
</evidence>
<protein>
    <recommendedName>
        <fullName evidence="5">Prepilin-type cleavage/methylation domain-containing protein</fullName>
    </recommendedName>
</protein>
<dbReference type="KEGG" id="tum:CBW65_21460"/>
<dbReference type="InterPro" id="IPR012902">
    <property type="entry name" value="N_methyl_site"/>
</dbReference>
<proteinExistence type="predicted"/>
<dbReference type="EMBL" id="CP021434">
    <property type="protein sequence ID" value="ARU63258.1"/>
    <property type="molecule type" value="Genomic_DNA"/>
</dbReference>
<dbReference type="Pfam" id="PF07963">
    <property type="entry name" value="N_methyl"/>
    <property type="match status" value="1"/>
</dbReference>
<reference evidence="4" key="1">
    <citation type="submission" date="2017-05" db="EMBL/GenBank/DDBJ databases">
        <authorList>
            <person name="Sung H."/>
        </authorList>
    </citation>
    <scope>NUCLEOTIDE SEQUENCE [LARGE SCALE GENOMIC DNA]</scope>
    <source>
        <strain evidence="4">AR23208</strain>
    </source>
</reference>
<dbReference type="OrthoDB" id="2381977at2"/>
<accession>A0A1Y0IRM6</accession>
<name>A0A1Y0IRM6_9BACL</name>
<dbReference type="RefSeq" id="WP_087458602.1">
    <property type="nucleotide sequence ID" value="NZ_CP021434.1"/>
</dbReference>
<organism evidence="3 4">
    <name type="scientific">Tumebacillus avium</name>
    <dbReference type="NCBI Taxonomy" id="1903704"/>
    <lineage>
        <taxon>Bacteria</taxon>
        <taxon>Bacillati</taxon>
        <taxon>Bacillota</taxon>
        <taxon>Bacilli</taxon>
        <taxon>Bacillales</taxon>
        <taxon>Alicyclobacillaceae</taxon>
        <taxon>Tumebacillus</taxon>
    </lineage>
</organism>
<evidence type="ECO:0000313" key="4">
    <source>
        <dbReference type="Proteomes" id="UP000195437"/>
    </source>
</evidence>